<gene>
    <name evidence="2" type="ORF">HC352_07900</name>
</gene>
<accession>A0A6H2EMY7</accession>
<evidence type="ECO:0000313" key="3">
    <source>
        <dbReference type="Proteomes" id="UP000502298"/>
    </source>
</evidence>
<feature type="domain" description="DUF2314" evidence="1">
    <location>
        <begin position="41"/>
        <end position="99"/>
    </location>
</feature>
<proteinExistence type="predicted"/>
<reference evidence="2 3" key="1">
    <citation type="submission" date="2020-03" db="EMBL/GenBank/DDBJ databases">
        <title>Complete genome of Arcanobacterium buesumensis sp. nov. strain 2701.</title>
        <authorList>
            <person name="Borowiak M."/>
            <person name="Alssahen M."/>
            <person name="Laemmler C."/>
            <person name="Malorny B."/>
            <person name="Hassan A."/>
            <person name="Prenger-Berninghoff E."/>
            <person name="Ploetz M."/>
            <person name="Abdulmawjood A."/>
        </authorList>
    </citation>
    <scope>NUCLEOTIDE SEQUENCE [LARGE SCALE GENOMIC DNA]</scope>
    <source>
        <strain evidence="2 3">2701</strain>
    </source>
</reference>
<evidence type="ECO:0000259" key="1">
    <source>
        <dbReference type="Pfam" id="PF10077"/>
    </source>
</evidence>
<keyword evidence="3" id="KW-1185">Reference proteome</keyword>
<dbReference type="RefSeq" id="WP_168918356.1">
    <property type="nucleotide sequence ID" value="NZ_CP050804.1"/>
</dbReference>
<sequence length="126" mass="13554">MTVTGTTQEWELWDAQELASLLEGLTIPSPAERAEIQPGDIVKLVFGLVNPEGEVTAERMWVIVDTVDTAGFVGTLDTDPEYIASLEAGDEIRFTANHIIEIFDEEAYQAGNGGCGGNCNCSCGKE</sequence>
<dbReference type="PANTHER" id="PTHR38743:SF2">
    <property type="entry name" value="DUF2185 DOMAIN-CONTAINING PROTEIN"/>
    <property type="match status" value="1"/>
</dbReference>
<dbReference type="Pfam" id="PF10077">
    <property type="entry name" value="DUF2314"/>
    <property type="match status" value="1"/>
</dbReference>
<evidence type="ECO:0000313" key="2">
    <source>
        <dbReference type="EMBL" id="QJC22434.1"/>
    </source>
</evidence>
<name>A0A6H2EMY7_9ACTO</name>
<dbReference type="PANTHER" id="PTHR38743">
    <property type="entry name" value="SIMILAR TO GLYOXYLASE I FAMILY PROTEIN"/>
    <property type="match status" value="1"/>
</dbReference>
<dbReference type="AlphaFoldDB" id="A0A6H2EMY7"/>
<protein>
    <submittedName>
        <fullName evidence="2">DUF2314 domain-containing protein</fullName>
    </submittedName>
</protein>
<organism evidence="2 3">
    <name type="scientific">Arcanobacterium buesumense</name>
    <dbReference type="NCBI Taxonomy" id="2722751"/>
    <lineage>
        <taxon>Bacteria</taxon>
        <taxon>Bacillati</taxon>
        <taxon>Actinomycetota</taxon>
        <taxon>Actinomycetes</taxon>
        <taxon>Actinomycetales</taxon>
        <taxon>Actinomycetaceae</taxon>
        <taxon>Arcanobacterium</taxon>
    </lineage>
</organism>
<dbReference type="KEGG" id="arca:HC352_07900"/>
<dbReference type="Proteomes" id="UP000502298">
    <property type="component" value="Chromosome"/>
</dbReference>
<dbReference type="EMBL" id="CP050804">
    <property type="protein sequence ID" value="QJC22434.1"/>
    <property type="molecule type" value="Genomic_DNA"/>
</dbReference>
<dbReference type="InterPro" id="IPR018756">
    <property type="entry name" value="DUF2314"/>
</dbReference>